<dbReference type="EMBL" id="ML208362">
    <property type="protein sequence ID" value="TFK67980.1"/>
    <property type="molecule type" value="Genomic_DNA"/>
</dbReference>
<gene>
    <name evidence="1" type="ORF">BDN72DRAFT_960584</name>
</gene>
<name>A0ACD3AQJ3_9AGAR</name>
<evidence type="ECO:0000313" key="1">
    <source>
        <dbReference type="EMBL" id="TFK67980.1"/>
    </source>
</evidence>
<sequence>MSSIKLVAFIISSGPHIGKSLASRLREKGYSAAVGSRTPGKAPQEDGTFSVTVDASKPEGIQEAFTRVTAELGHPNTVIYNLSQRLYSSTTSSLKIPNNDVLKAFIVIGSLFPFLPATPELFAIGAQNLLRHDRLSIVNNSYKNANFRFHYTTLVSAKGGFVTPVDFMQSAPTHAKVYDATRNHEVGTSKDIYIDT</sequence>
<keyword evidence="2" id="KW-1185">Reference proteome</keyword>
<organism evidence="1 2">
    <name type="scientific">Pluteus cervinus</name>
    <dbReference type="NCBI Taxonomy" id="181527"/>
    <lineage>
        <taxon>Eukaryota</taxon>
        <taxon>Fungi</taxon>
        <taxon>Dikarya</taxon>
        <taxon>Basidiomycota</taxon>
        <taxon>Agaricomycotina</taxon>
        <taxon>Agaricomycetes</taxon>
        <taxon>Agaricomycetidae</taxon>
        <taxon>Agaricales</taxon>
        <taxon>Pluteineae</taxon>
        <taxon>Pluteaceae</taxon>
        <taxon>Pluteus</taxon>
    </lineage>
</organism>
<protein>
    <submittedName>
        <fullName evidence="1">Uncharacterized protein</fullName>
    </submittedName>
</protein>
<proteinExistence type="predicted"/>
<reference evidence="1 2" key="1">
    <citation type="journal article" date="2019" name="Nat. Ecol. Evol.">
        <title>Megaphylogeny resolves global patterns of mushroom evolution.</title>
        <authorList>
            <person name="Varga T."/>
            <person name="Krizsan K."/>
            <person name="Foldi C."/>
            <person name="Dima B."/>
            <person name="Sanchez-Garcia M."/>
            <person name="Sanchez-Ramirez S."/>
            <person name="Szollosi G.J."/>
            <person name="Szarkandi J.G."/>
            <person name="Papp V."/>
            <person name="Albert L."/>
            <person name="Andreopoulos W."/>
            <person name="Angelini C."/>
            <person name="Antonin V."/>
            <person name="Barry K.W."/>
            <person name="Bougher N.L."/>
            <person name="Buchanan P."/>
            <person name="Buyck B."/>
            <person name="Bense V."/>
            <person name="Catcheside P."/>
            <person name="Chovatia M."/>
            <person name="Cooper J."/>
            <person name="Damon W."/>
            <person name="Desjardin D."/>
            <person name="Finy P."/>
            <person name="Geml J."/>
            <person name="Haridas S."/>
            <person name="Hughes K."/>
            <person name="Justo A."/>
            <person name="Karasinski D."/>
            <person name="Kautmanova I."/>
            <person name="Kiss B."/>
            <person name="Kocsube S."/>
            <person name="Kotiranta H."/>
            <person name="LaButti K.M."/>
            <person name="Lechner B.E."/>
            <person name="Liimatainen K."/>
            <person name="Lipzen A."/>
            <person name="Lukacs Z."/>
            <person name="Mihaltcheva S."/>
            <person name="Morgado L.N."/>
            <person name="Niskanen T."/>
            <person name="Noordeloos M.E."/>
            <person name="Ohm R.A."/>
            <person name="Ortiz-Santana B."/>
            <person name="Ovrebo C."/>
            <person name="Racz N."/>
            <person name="Riley R."/>
            <person name="Savchenko A."/>
            <person name="Shiryaev A."/>
            <person name="Soop K."/>
            <person name="Spirin V."/>
            <person name="Szebenyi C."/>
            <person name="Tomsovsky M."/>
            <person name="Tulloss R.E."/>
            <person name="Uehling J."/>
            <person name="Grigoriev I.V."/>
            <person name="Vagvolgyi C."/>
            <person name="Papp T."/>
            <person name="Martin F.M."/>
            <person name="Miettinen O."/>
            <person name="Hibbett D.S."/>
            <person name="Nagy L.G."/>
        </authorList>
    </citation>
    <scope>NUCLEOTIDE SEQUENCE [LARGE SCALE GENOMIC DNA]</scope>
    <source>
        <strain evidence="1 2">NL-1719</strain>
    </source>
</reference>
<evidence type="ECO:0000313" key="2">
    <source>
        <dbReference type="Proteomes" id="UP000308600"/>
    </source>
</evidence>
<accession>A0ACD3AQJ3</accession>
<dbReference type="Proteomes" id="UP000308600">
    <property type="component" value="Unassembled WGS sequence"/>
</dbReference>